<dbReference type="Gene3D" id="3.90.1750.20">
    <property type="entry name" value="Putative Large Serine Recombinase, Chain B, Domain 2"/>
    <property type="match status" value="1"/>
</dbReference>
<dbReference type="CDD" id="cd00338">
    <property type="entry name" value="Ser_Recombinase"/>
    <property type="match status" value="1"/>
</dbReference>
<dbReference type="GO" id="GO:0003677">
    <property type="term" value="F:DNA binding"/>
    <property type="evidence" value="ECO:0007669"/>
    <property type="project" value="InterPro"/>
</dbReference>
<dbReference type="InterPro" id="IPR038109">
    <property type="entry name" value="DNA_bind_recomb_sf"/>
</dbReference>
<dbReference type="InterPro" id="IPR011109">
    <property type="entry name" value="DNA_bind_recombinase_dom"/>
</dbReference>
<dbReference type="SMART" id="SM00857">
    <property type="entry name" value="Resolvase"/>
    <property type="match status" value="1"/>
</dbReference>
<evidence type="ECO:0000313" key="2">
    <source>
        <dbReference type="EMBL" id="TWP45980.1"/>
    </source>
</evidence>
<dbReference type="InterPro" id="IPR036162">
    <property type="entry name" value="Resolvase-like_N_sf"/>
</dbReference>
<dbReference type="InterPro" id="IPR050639">
    <property type="entry name" value="SSR_resolvase"/>
</dbReference>
<feature type="domain" description="Recombinase" evidence="1">
    <location>
        <begin position="207"/>
        <end position="324"/>
    </location>
</feature>
<protein>
    <submittedName>
        <fullName evidence="2">Recombinase family protein</fullName>
    </submittedName>
</protein>
<dbReference type="AlphaFoldDB" id="A0A563EH88"/>
<name>A0A563EH88_9PSEU</name>
<reference evidence="2 3" key="1">
    <citation type="submission" date="2019-07" db="EMBL/GenBank/DDBJ databases">
        <title>Lentzea xizangensis sp. nov., isolated from Qinghai-Tibetan Plateau Soils.</title>
        <authorList>
            <person name="Huang J."/>
        </authorList>
    </citation>
    <scope>NUCLEOTIDE SEQUENCE [LARGE SCALE GENOMIC DNA]</scope>
    <source>
        <strain evidence="2 3">FXJ1.1311</strain>
    </source>
</reference>
<keyword evidence="3" id="KW-1185">Reference proteome</keyword>
<evidence type="ECO:0000313" key="3">
    <source>
        <dbReference type="Proteomes" id="UP000316639"/>
    </source>
</evidence>
<dbReference type="PANTHER" id="PTHR30461:SF23">
    <property type="entry name" value="DNA RECOMBINASE-RELATED"/>
    <property type="match status" value="1"/>
</dbReference>
<dbReference type="Pfam" id="PF07508">
    <property type="entry name" value="Recombinase"/>
    <property type="match status" value="1"/>
</dbReference>
<dbReference type="PANTHER" id="PTHR30461">
    <property type="entry name" value="DNA-INVERTASE FROM LAMBDOID PROPHAGE"/>
    <property type="match status" value="1"/>
</dbReference>
<dbReference type="RefSeq" id="WP_146359190.1">
    <property type="nucleotide sequence ID" value="NZ_VOBR01000037.1"/>
</dbReference>
<sequence>MQAQLNSIERAHRGDLSGLNLAGLVRLSFETDTDYENAHAPRSGADINNRDEQVKLCRQHVTSRGGSYVYTYDEPDTSAWKKKRVKQPDGTYKYRVIRPVFEGALSDLKRGIAPNGSKLDGIIVYDIDRLTRDQRNMEDAIEVVEFFQRPIIDITGSLDLLTENGRDMARVLVTMAGKQSVATSRRLRASHRARAHAGIPTGGGNRPFGWWADRRTLFAEEVVHINKAIEDLFNGLPAYTICKRWTEAGVLTPMGNPWKRRNFVLMMTNPRMVGRRVYGPTTKPLHERYAVDEFGKPVKAQHEPIMDEKTYNKVVAVLVGPGRPEGHAYTGKKRYLCSGKIRCGNCGRKCLGGAQPNGRHVYACKPPSVDGGCGQVCGAGIAIDDLVTKLILAYLANRTVTQAVKPWPRSQELEDAHRKRTDLLEQFKQNTDMGTYIWPQIRELEKEITALTKEQSLFNRQQTGPKVTNVADSWEHLDTDERRAIVDELVEVIVLDPASRPSNRFEPTRLKVVFRQEAPQSGSTALRSA</sequence>
<proteinExistence type="predicted"/>
<dbReference type="Gene3D" id="3.40.50.1390">
    <property type="entry name" value="Resolvase, N-terminal catalytic domain"/>
    <property type="match status" value="1"/>
</dbReference>
<organism evidence="2 3">
    <name type="scientific">Lentzea tibetensis</name>
    <dbReference type="NCBI Taxonomy" id="2591470"/>
    <lineage>
        <taxon>Bacteria</taxon>
        <taxon>Bacillati</taxon>
        <taxon>Actinomycetota</taxon>
        <taxon>Actinomycetes</taxon>
        <taxon>Pseudonocardiales</taxon>
        <taxon>Pseudonocardiaceae</taxon>
        <taxon>Lentzea</taxon>
    </lineage>
</organism>
<accession>A0A563EH88</accession>
<dbReference type="GO" id="GO:0000150">
    <property type="term" value="F:DNA strand exchange activity"/>
    <property type="evidence" value="ECO:0007669"/>
    <property type="project" value="InterPro"/>
</dbReference>
<comment type="caution">
    <text evidence="2">The sequence shown here is derived from an EMBL/GenBank/DDBJ whole genome shotgun (WGS) entry which is preliminary data.</text>
</comment>
<gene>
    <name evidence="2" type="ORF">FKR81_37810</name>
</gene>
<evidence type="ECO:0000259" key="1">
    <source>
        <dbReference type="PROSITE" id="PS51737"/>
    </source>
</evidence>
<dbReference type="InterPro" id="IPR006119">
    <property type="entry name" value="Resolv_N"/>
</dbReference>
<dbReference type="SUPFAM" id="SSF53041">
    <property type="entry name" value="Resolvase-like"/>
    <property type="match status" value="1"/>
</dbReference>
<dbReference type="PROSITE" id="PS51737">
    <property type="entry name" value="RECOMBINASE_DNA_BIND"/>
    <property type="match status" value="1"/>
</dbReference>
<dbReference type="Proteomes" id="UP000316639">
    <property type="component" value="Unassembled WGS sequence"/>
</dbReference>
<dbReference type="OrthoDB" id="4500247at2"/>
<dbReference type="Pfam" id="PF00239">
    <property type="entry name" value="Resolvase"/>
    <property type="match status" value="1"/>
</dbReference>
<dbReference type="EMBL" id="VOBR01000037">
    <property type="protein sequence ID" value="TWP45980.1"/>
    <property type="molecule type" value="Genomic_DNA"/>
</dbReference>